<keyword evidence="1" id="KW-0812">Transmembrane</keyword>
<dbReference type="RefSeq" id="WP_012056967.1">
    <property type="nucleotide sequence ID" value="NZ_CP007389.1"/>
</dbReference>
<name>A0ABN4UZ33_9BACT</name>
<sequence>MNYVEAVIAMVVTIIAISAVFFTIEEQKTLYNKILISEISKLQAENLLWQNPSFISTPVYLIQNNEKVEKNINVVKFNIDDVEVTVYFLENVDF</sequence>
<keyword evidence="3" id="KW-1185">Reference proteome</keyword>
<keyword evidence="1" id="KW-0472">Membrane</keyword>
<evidence type="ECO:0000256" key="1">
    <source>
        <dbReference type="SAM" id="Phobius"/>
    </source>
</evidence>
<accession>A0ABN4UZ33</accession>
<gene>
    <name evidence="2" type="ORF">BW47_04015</name>
</gene>
<evidence type="ECO:0000313" key="3">
    <source>
        <dbReference type="Proteomes" id="UP000185490"/>
    </source>
</evidence>
<protein>
    <submittedName>
        <fullName evidence="2">Uncharacterized protein</fullName>
    </submittedName>
</protein>
<keyword evidence="1" id="KW-1133">Transmembrane helix</keyword>
<reference evidence="2 3" key="1">
    <citation type="submission" date="2014-02" db="EMBL/GenBank/DDBJ databases">
        <title>Diversity of Thermotogales isolates from hydrothermal vents.</title>
        <authorList>
            <person name="Haverkamp T.H.A."/>
            <person name="Lossouarn J."/>
            <person name="Geslin C."/>
            <person name="Nesbo C.L."/>
        </authorList>
    </citation>
    <scope>NUCLEOTIDE SEQUENCE [LARGE SCALE GENOMIC DNA]</scope>
    <source>
        <strain evidence="2 3">431</strain>
    </source>
</reference>
<organism evidence="2 3">
    <name type="scientific">Thermosipho melanesiensis</name>
    <dbReference type="NCBI Taxonomy" id="46541"/>
    <lineage>
        <taxon>Bacteria</taxon>
        <taxon>Thermotogati</taxon>
        <taxon>Thermotogota</taxon>
        <taxon>Thermotogae</taxon>
        <taxon>Thermotogales</taxon>
        <taxon>Fervidobacteriaceae</taxon>
        <taxon>Thermosipho</taxon>
    </lineage>
</organism>
<feature type="transmembrane region" description="Helical" evidence="1">
    <location>
        <begin position="6"/>
        <end position="24"/>
    </location>
</feature>
<dbReference type="EMBL" id="CP007389">
    <property type="protein sequence ID" value="APT74847.1"/>
    <property type="molecule type" value="Genomic_DNA"/>
</dbReference>
<evidence type="ECO:0000313" key="2">
    <source>
        <dbReference type="EMBL" id="APT74847.1"/>
    </source>
</evidence>
<dbReference type="Proteomes" id="UP000185490">
    <property type="component" value="Chromosome"/>
</dbReference>
<proteinExistence type="predicted"/>